<dbReference type="EMBL" id="MT142383">
    <property type="protein sequence ID" value="QJA79477.1"/>
    <property type="molecule type" value="Genomic_DNA"/>
</dbReference>
<dbReference type="AlphaFoldDB" id="A0A6M3ITK4"/>
<proteinExistence type="predicted"/>
<evidence type="ECO:0000313" key="2">
    <source>
        <dbReference type="EMBL" id="QJA60823.1"/>
    </source>
</evidence>
<accession>A0A6M3ITK4</accession>
<keyword evidence="1" id="KW-0812">Transmembrane</keyword>
<dbReference type="EMBL" id="MT141421">
    <property type="protein sequence ID" value="QJA60823.1"/>
    <property type="molecule type" value="Genomic_DNA"/>
</dbReference>
<evidence type="ECO:0000256" key="1">
    <source>
        <dbReference type="SAM" id="Phobius"/>
    </source>
</evidence>
<sequence>MKEILDAEMLQGFKEFVGNIQWVFLFLFIFLTWALNLYRKRSKPATTKFGKFWVGIPTGWKVLAFGLIIAILYMWLAGMTSKESFLPMLITITFGMVAWKLGLSKIAEKLEKKLGLTKESG</sequence>
<organism evidence="2">
    <name type="scientific">viral metagenome</name>
    <dbReference type="NCBI Taxonomy" id="1070528"/>
    <lineage>
        <taxon>unclassified sequences</taxon>
        <taxon>metagenomes</taxon>
        <taxon>organismal metagenomes</taxon>
    </lineage>
</organism>
<keyword evidence="1" id="KW-1133">Transmembrane helix</keyword>
<name>A0A6M3ITK4_9ZZZZ</name>
<feature type="transmembrane region" description="Helical" evidence="1">
    <location>
        <begin position="59"/>
        <end position="78"/>
    </location>
</feature>
<feature type="transmembrane region" description="Helical" evidence="1">
    <location>
        <begin position="20"/>
        <end position="38"/>
    </location>
</feature>
<protein>
    <submittedName>
        <fullName evidence="2">Uncharacterized protein</fullName>
    </submittedName>
</protein>
<evidence type="ECO:0000313" key="3">
    <source>
        <dbReference type="EMBL" id="QJA79477.1"/>
    </source>
</evidence>
<reference evidence="2" key="1">
    <citation type="submission" date="2020-03" db="EMBL/GenBank/DDBJ databases">
        <title>The deep terrestrial virosphere.</title>
        <authorList>
            <person name="Holmfeldt K."/>
            <person name="Nilsson E."/>
            <person name="Simone D."/>
            <person name="Lopez-Fernandez M."/>
            <person name="Wu X."/>
            <person name="de Brujin I."/>
            <person name="Lundin D."/>
            <person name="Andersson A."/>
            <person name="Bertilsson S."/>
            <person name="Dopson M."/>
        </authorList>
    </citation>
    <scope>NUCLEOTIDE SEQUENCE</scope>
    <source>
        <strain evidence="3">MM415A00871</strain>
        <strain evidence="2">MM415B01048</strain>
    </source>
</reference>
<gene>
    <name evidence="3" type="ORF">MM415A00871_0003</name>
    <name evidence="2" type="ORF">MM415B01048_0031</name>
</gene>
<feature type="transmembrane region" description="Helical" evidence="1">
    <location>
        <begin position="84"/>
        <end position="103"/>
    </location>
</feature>
<keyword evidence="1" id="KW-0472">Membrane</keyword>